<sequence>MNSSNTELLVNKIGRYLPFLYPTYDVYQLLFIFIFSFPSYILHATIAVTIIKSWKTSDYLKSPYFKVVVVGSFTDIIDNFAFYTFFFTTELSIVAEYLNENANTVHLVIYITFYIISKWTYNMQNINYLFIAIIRFLSIFYSNSYYQYIDKNYQYLQMLVIVYSSILPLLSRPYCSLPYNFDYEKQMYFNGGKRGAFKCKYPFGYSRKEYYLIHVIMLHSIIVISIILTIIILFKIKKLNKITDEFSVNTVKKGAKEKRMTRYVVLLGIVQLIRLIQDHCYYANVKINGYDESIRYIVFGLKPFICALWMFVNAVSIIFISKTLKDAVFKNLKLDIAYMKLFSGNMVTSISYNPNIIQDMNHEKKKKIII</sequence>
<evidence type="ECO:0000256" key="4">
    <source>
        <dbReference type="ARBA" id="ARBA00022989"/>
    </source>
</evidence>
<comment type="similarity">
    <text evidence="2 6">Belongs to the nematode receptor-like protein srg family.</text>
</comment>
<evidence type="ECO:0000256" key="6">
    <source>
        <dbReference type="RuleBase" id="RU280813"/>
    </source>
</evidence>
<dbReference type="GO" id="GO:0016020">
    <property type="term" value="C:membrane"/>
    <property type="evidence" value="ECO:0007669"/>
    <property type="project" value="UniProtKB-SubCell"/>
</dbReference>
<accession>A0A0K0F3A8</accession>
<dbReference type="Pfam" id="PF02118">
    <property type="entry name" value="Srg"/>
    <property type="match status" value="1"/>
</dbReference>
<feature type="transmembrane region" description="Helical" evidence="6">
    <location>
        <begin position="63"/>
        <end position="86"/>
    </location>
</feature>
<feature type="transmembrane region" description="Helical" evidence="6">
    <location>
        <begin position="26"/>
        <end position="51"/>
    </location>
</feature>
<reference evidence="7" key="1">
    <citation type="submission" date="2014-07" db="EMBL/GenBank/DDBJ databases">
        <authorList>
            <person name="Martin A.A"/>
            <person name="De Silva N."/>
        </authorList>
    </citation>
    <scope>NUCLEOTIDE SEQUENCE</scope>
</reference>
<keyword evidence="5 6" id="KW-0472">Membrane</keyword>
<dbReference type="Proteomes" id="UP000035680">
    <property type="component" value="Unassembled WGS sequence"/>
</dbReference>
<evidence type="ECO:0000256" key="2">
    <source>
        <dbReference type="ARBA" id="ARBA00005692"/>
    </source>
</evidence>
<dbReference type="GO" id="GO:0007606">
    <property type="term" value="P:sensory perception of chemical stimulus"/>
    <property type="evidence" value="ECO:0007669"/>
    <property type="project" value="UniProtKB-UniRule"/>
</dbReference>
<evidence type="ECO:0000313" key="7">
    <source>
        <dbReference type="Proteomes" id="UP000035680"/>
    </source>
</evidence>
<keyword evidence="3 6" id="KW-0812">Transmembrane</keyword>
<keyword evidence="7" id="KW-1185">Reference proteome</keyword>
<reference evidence="8" key="2">
    <citation type="submission" date="2015-08" db="UniProtKB">
        <authorList>
            <consortium name="WormBaseParasite"/>
        </authorList>
    </citation>
    <scope>IDENTIFICATION</scope>
</reference>
<dbReference type="InterPro" id="IPR000609">
    <property type="entry name" value="7TM_GPCR_serpentine_rcpt_Srg"/>
</dbReference>
<feature type="transmembrane region" description="Helical" evidence="6">
    <location>
        <begin position="296"/>
        <end position="320"/>
    </location>
</feature>
<dbReference type="GO" id="GO:0004888">
    <property type="term" value="F:transmembrane signaling receptor activity"/>
    <property type="evidence" value="ECO:0007669"/>
    <property type="project" value="InterPro"/>
</dbReference>
<dbReference type="PANTHER" id="PTHR31552">
    <property type="entry name" value="SERPENTINE RECEPTOR CLASS GAMMA"/>
    <property type="match status" value="1"/>
</dbReference>
<keyword evidence="4 6" id="KW-1133">Transmembrane helix</keyword>
<feature type="transmembrane region" description="Helical" evidence="6">
    <location>
        <begin position="211"/>
        <end position="234"/>
    </location>
</feature>
<dbReference type="WBParaSite" id="SVE_0329100.1">
    <property type="protein sequence ID" value="SVE_0329100.1"/>
    <property type="gene ID" value="SVE_0329100"/>
</dbReference>
<proteinExistence type="inferred from homology"/>
<evidence type="ECO:0000313" key="8">
    <source>
        <dbReference type="WBParaSite" id="SVE_0329100.1"/>
    </source>
</evidence>
<comment type="subcellular location">
    <subcellularLocation>
        <location evidence="1">Membrane</location>
        <topology evidence="1">Multi-pass membrane protein</topology>
    </subcellularLocation>
</comment>
<evidence type="ECO:0000256" key="3">
    <source>
        <dbReference type="ARBA" id="ARBA00022692"/>
    </source>
</evidence>
<feature type="transmembrane region" description="Helical" evidence="6">
    <location>
        <begin position="126"/>
        <end position="146"/>
    </location>
</feature>
<dbReference type="AlphaFoldDB" id="A0A0K0F3A8"/>
<organism evidence="7 8">
    <name type="scientific">Strongyloides venezuelensis</name>
    <name type="common">Threadworm</name>
    <dbReference type="NCBI Taxonomy" id="75913"/>
    <lineage>
        <taxon>Eukaryota</taxon>
        <taxon>Metazoa</taxon>
        <taxon>Ecdysozoa</taxon>
        <taxon>Nematoda</taxon>
        <taxon>Chromadorea</taxon>
        <taxon>Rhabditida</taxon>
        <taxon>Tylenchina</taxon>
        <taxon>Panagrolaimomorpha</taxon>
        <taxon>Strongyloidoidea</taxon>
        <taxon>Strongyloididae</taxon>
        <taxon>Strongyloides</taxon>
    </lineage>
</organism>
<protein>
    <recommendedName>
        <fullName evidence="6">Serpentine receptor class gamma</fullName>
    </recommendedName>
</protein>
<comment type="caution">
    <text evidence="6">Lacks conserved residue(s) required for the propagation of feature annotation.</text>
</comment>
<evidence type="ECO:0000256" key="5">
    <source>
        <dbReference type="ARBA" id="ARBA00023136"/>
    </source>
</evidence>
<evidence type="ECO:0000256" key="1">
    <source>
        <dbReference type="ARBA" id="ARBA00004141"/>
    </source>
</evidence>
<name>A0A0K0F3A8_STRVS</name>
<dbReference type="PANTHER" id="PTHR31552:SF8">
    <property type="entry name" value="SERPENTINE RECEPTOR CLASS GAMMA"/>
    <property type="match status" value="1"/>
</dbReference>